<reference evidence="6" key="2">
    <citation type="submission" date="2019-04" db="EMBL/GenBank/DDBJ databases">
        <title>Arthrospira Metabolic genes.</title>
        <authorList>
            <person name="Anbazahan S."/>
            <person name="Faizal N."/>
            <person name="Venkatesh K."/>
            <person name="Arockiaraj J."/>
        </authorList>
    </citation>
    <scope>NUCLEOTIDE SEQUENCE</scope>
    <source>
        <strain evidence="6">SRM16</strain>
    </source>
</reference>
<accession>A0A4D8UQD2</accession>
<evidence type="ECO:0000259" key="5">
    <source>
        <dbReference type="SMART" id="SM00644"/>
    </source>
</evidence>
<dbReference type="InterPro" id="IPR036505">
    <property type="entry name" value="Amidase/PGRP_sf"/>
</dbReference>
<sequence>MKLKFTPVLLLIMFVVALAVPMFLSTGRLVVAEEVANVTLELQPTCGVRPTTNVAVASTQVGPPIEQPAPLTRFRRPLTAQSSSGHTPQEYQAIANQTNYGQRFVYDINGQLNNNQPIIVLHETVTTSQNAINFFRTRHTSEDNQASYHTLITLNGDIVYIVPPDLRAFGAGNSVFVGSRGEEAVRTHPKYPASVNNFAYHVSLETPPDGMNNGSSHSGYTMAQYQSLAWLVSRTGVPNDRITTHQAVDRSGHRSDPRSFNSQLFYQLLNNYPRTQEIIIGCRVPGYQG</sequence>
<dbReference type="EMBL" id="LT844614">
    <property type="protein sequence ID" value="SMN35250.1"/>
    <property type="molecule type" value="mRNA"/>
</dbReference>
<evidence type="ECO:0000256" key="4">
    <source>
        <dbReference type="ARBA" id="ARBA00023316"/>
    </source>
</evidence>
<comment type="catalytic activity">
    <reaction evidence="1">
        <text>Hydrolyzes the link between N-acetylmuramoyl residues and L-amino acid residues in certain cell-wall glycopeptides.</text>
        <dbReference type="EC" id="3.5.1.28"/>
    </reaction>
</comment>
<dbReference type="Gene3D" id="3.40.80.10">
    <property type="entry name" value="Peptidoglycan recognition protein-like"/>
    <property type="match status" value="1"/>
</dbReference>
<dbReference type="GO" id="GO:0008745">
    <property type="term" value="F:N-acetylmuramoyl-L-alanine amidase activity"/>
    <property type="evidence" value="ECO:0007669"/>
    <property type="project" value="UniProtKB-EC"/>
</dbReference>
<dbReference type="SUPFAM" id="SSF55846">
    <property type="entry name" value="N-acetylmuramoyl-L-alanine amidase-like"/>
    <property type="match status" value="1"/>
</dbReference>
<dbReference type="Pfam" id="PF01510">
    <property type="entry name" value="Amidase_2"/>
    <property type="match status" value="1"/>
</dbReference>
<name>A0A4D8UQD2_9CYAN</name>
<dbReference type="SMART" id="SM00644">
    <property type="entry name" value="Ami_2"/>
    <property type="match status" value="1"/>
</dbReference>
<proteinExistence type="evidence at transcript level"/>
<dbReference type="PANTHER" id="PTHR30417:SF1">
    <property type="entry name" value="N-ACETYLMURAMOYL-L-ALANINE AMIDASE AMID"/>
    <property type="match status" value="1"/>
</dbReference>
<dbReference type="GO" id="GO:0009254">
    <property type="term" value="P:peptidoglycan turnover"/>
    <property type="evidence" value="ECO:0007669"/>
    <property type="project" value="TreeGrafter"/>
</dbReference>
<dbReference type="AlphaFoldDB" id="A0A4D8UQD2"/>
<evidence type="ECO:0000256" key="2">
    <source>
        <dbReference type="ARBA" id="ARBA00011901"/>
    </source>
</evidence>
<keyword evidence="4" id="KW-0961">Cell wall biogenesis/degradation</keyword>
<evidence type="ECO:0000313" key="6">
    <source>
        <dbReference type="EMBL" id="SMN35250.1"/>
    </source>
</evidence>
<organism evidence="6">
    <name type="scientific">Arthrospira sp. SRM16</name>
    <dbReference type="NCBI Taxonomy" id="1929211"/>
    <lineage>
        <taxon>Bacteria</taxon>
        <taxon>Bacillati</taxon>
        <taxon>Cyanobacteriota</taxon>
        <taxon>Cyanophyceae</taxon>
        <taxon>Oscillatoriophycideae</taxon>
        <taxon>Oscillatoriales</taxon>
        <taxon>Microcoleaceae</taxon>
        <taxon>Arthrospira</taxon>
    </lineage>
</organism>
<evidence type="ECO:0000256" key="3">
    <source>
        <dbReference type="ARBA" id="ARBA00022801"/>
    </source>
</evidence>
<gene>
    <name evidence="6" type="primary">A-AmpD</name>
</gene>
<dbReference type="InterPro" id="IPR002502">
    <property type="entry name" value="Amidase_domain"/>
</dbReference>
<reference evidence="6" key="1">
    <citation type="submission" date="2017-04" db="EMBL/GenBank/DDBJ databases">
        <authorList>
            <person name="Kumaresan V."/>
        </authorList>
    </citation>
    <scope>NUCLEOTIDE SEQUENCE</scope>
    <source>
        <strain evidence="6">SRM16</strain>
    </source>
</reference>
<evidence type="ECO:0000256" key="1">
    <source>
        <dbReference type="ARBA" id="ARBA00001561"/>
    </source>
</evidence>
<feature type="domain" description="N-acetylmuramoyl-L-alanine amidase" evidence="5">
    <location>
        <begin position="105"/>
        <end position="258"/>
    </location>
</feature>
<protein>
    <recommendedName>
        <fullName evidence="2">N-acetylmuramoyl-L-alanine amidase</fullName>
        <ecNumber evidence="2">3.5.1.28</ecNumber>
    </recommendedName>
</protein>
<dbReference type="CDD" id="cd06583">
    <property type="entry name" value="PGRP"/>
    <property type="match status" value="1"/>
</dbReference>
<dbReference type="PANTHER" id="PTHR30417">
    <property type="entry name" value="N-ACETYLMURAMOYL-L-ALANINE AMIDASE AMID"/>
    <property type="match status" value="1"/>
</dbReference>
<dbReference type="InterPro" id="IPR051206">
    <property type="entry name" value="NAMLAA_amidase_2"/>
</dbReference>
<dbReference type="GO" id="GO:0009253">
    <property type="term" value="P:peptidoglycan catabolic process"/>
    <property type="evidence" value="ECO:0007669"/>
    <property type="project" value="InterPro"/>
</dbReference>
<dbReference type="GO" id="GO:0071555">
    <property type="term" value="P:cell wall organization"/>
    <property type="evidence" value="ECO:0007669"/>
    <property type="project" value="UniProtKB-KW"/>
</dbReference>
<dbReference type="EC" id="3.5.1.28" evidence="2"/>
<keyword evidence="3" id="KW-0378">Hydrolase</keyword>